<evidence type="ECO:0008006" key="3">
    <source>
        <dbReference type="Google" id="ProtNLM"/>
    </source>
</evidence>
<evidence type="ECO:0000313" key="1">
    <source>
        <dbReference type="EMBL" id="KAK8848437.1"/>
    </source>
</evidence>
<accession>A0ABR2HJR1</accession>
<dbReference type="EMBL" id="JAPCWZ010000010">
    <property type="protein sequence ID" value="KAK8848437.1"/>
    <property type="molecule type" value="Genomic_DNA"/>
</dbReference>
<name>A0ABR2HJR1_9PEZI</name>
<protein>
    <recommendedName>
        <fullName evidence="3">Heterokaryon incompatibility domain-containing protein</fullName>
    </recommendedName>
</protein>
<comment type="caution">
    <text evidence="1">The sequence shown here is derived from an EMBL/GenBank/DDBJ whole genome shotgun (WGS) entry which is preliminary data.</text>
</comment>
<keyword evidence="2" id="KW-1185">Reference proteome</keyword>
<proteinExistence type="predicted"/>
<evidence type="ECO:0000313" key="2">
    <source>
        <dbReference type="Proteomes" id="UP001390339"/>
    </source>
</evidence>
<reference evidence="1 2" key="1">
    <citation type="journal article" date="2024" name="IMA Fungus">
        <title>Apiospora arundinis, a panoply of carbohydrate-active enzymes and secondary metabolites.</title>
        <authorList>
            <person name="Sorensen T."/>
            <person name="Petersen C."/>
            <person name="Muurmann A.T."/>
            <person name="Christiansen J.V."/>
            <person name="Brundto M.L."/>
            <person name="Overgaard C.K."/>
            <person name="Boysen A.T."/>
            <person name="Wollenberg R.D."/>
            <person name="Larsen T.O."/>
            <person name="Sorensen J.L."/>
            <person name="Nielsen K.L."/>
            <person name="Sondergaard T.E."/>
        </authorList>
    </citation>
    <scope>NUCLEOTIDE SEQUENCE [LARGE SCALE GENOMIC DNA]</scope>
    <source>
        <strain evidence="1 2">AAU 773</strain>
    </source>
</reference>
<sequence>MDQASPPPLLSLNDIWHEPGHQVPVCCVCSETIGDEALVRTIRLWAQDVMHDSGEPSRIFNFPSGNILAFNRHMKCLKAKNVQYVTISHVWDAEIGDVQSSRMQRDGIVERIFVSAHAIIQGLEDSGHGRVEICRVWTTMEYVRSSDLRVMLKGYQIATEGEHHVFLPKMFSVWNEEVHRQCSNVWQVEREAGMGQRIVPWQIGQLMEIRERVLVNFGVALATLRSRGCRSSEDFLYALRGITKAREPEKIDRDPGKALVQIAEACLKEGDYSPLMVTPRISRYDQRQQQSEFGFNDVYSFGFGVDTDGSCPAFYKDSIFNRGVSILKLETIGTVDFARTRSHQWGLPPFPIFECYTHWVLHHSGPDVDEFSRAIGARFYNLSDKEVEATLSNPSRRDIIDEELQIRYDMAGSHWNGPRPNERDPWNDTIPDTRRLAGALGLLSTLPDGYTALDFSIRHGGTMHYSAKRFAYRAAMFKRPTEMLGAVSYRLPGLKYFFTRVDGAGIISKDRKVIGRLIYASPACPCRPSEMVEVTIDNLPLFCSD</sequence>
<dbReference type="Proteomes" id="UP001390339">
    <property type="component" value="Unassembled WGS sequence"/>
</dbReference>
<organism evidence="1 2">
    <name type="scientific">Apiospora arundinis</name>
    <dbReference type="NCBI Taxonomy" id="335852"/>
    <lineage>
        <taxon>Eukaryota</taxon>
        <taxon>Fungi</taxon>
        <taxon>Dikarya</taxon>
        <taxon>Ascomycota</taxon>
        <taxon>Pezizomycotina</taxon>
        <taxon>Sordariomycetes</taxon>
        <taxon>Xylariomycetidae</taxon>
        <taxon>Amphisphaeriales</taxon>
        <taxon>Apiosporaceae</taxon>
        <taxon>Apiospora</taxon>
    </lineage>
</organism>
<gene>
    <name evidence="1" type="ORF">PGQ11_014917</name>
</gene>